<feature type="transmembrane region" description="Helical" evidence="1">
    <location>
        <begin position="178"/>
        <end position="201"/>
    </location>
</feature>
<sequence>MKIIPESIKSCFKVICGCDCNTLYRKKIIDGKVYYIISYEDFKGKKINYKITPEEMMYDLVKYKYNRKLAKKNDTYYTSNAEDVKYEIYEEIIRSDDGLIKRFNSLKRSFLAKMTNQRSKSRSVSIVSESFPSDKLSENSSIQSVIYQPFFANLCKPLNKVIEDLNNMSKQGVYQINLWNFINIIIDLFIIIVFSIVYSIGKLITEIVQFINSLFNKFGYGASISKIETNKVVKEEDSASVNNSEKSVYLDGKKIVVKKSSTIDLKDKNVNSQFTINNQNSQESNQLIKA</sequence>
<protein>
    <submittedName>
        <fullName evidence="2">Uncharacterized protein</fullName>
    </submittedName>
</protein>
<reference evidence="2 3" key="1">
    <citation type="journal article" date="2017" name="Environ. Microbiol.">
        <title>Decay of the glycolytic pathway and adaptation to intranuclear parasitism within Enterocytozoonidae microsporidia.</title>
        <authorList>
            <person name="Wiredu Boakye D."/>
            <person name="Jaroenlak P."/>
            <person name="Prachumwat A."/>
            <person name="Williams T.A."/>
            <person name="Bateman K.S."/>
            <person name="Itsathitphaisarn O."/>
            <person name="Sritunyalucksana K."/>
            <person name="Paszkiewicz K.H."/>
            <person name="Moore K.A."/>
            <person name="Stentiford G.D."/>
            <person name="Williams B.A."/>
        </authorList>
    </citation>
    <scope>NUCLEOTIDE SEQUENCE [LARGE SCALE GENOMIC DNA]</scope>
    <source>
        <strain evidence="3">canceri</strain>
    </source>
</reference>
<dbReference type="VEuPathDB" id="MicrosporidiaDB:HERIO_318"/>
<dbReference type="AlphaFoldDB" id="A0A1X0QCX1"/>
<dbReference type="VEuPathDB" id="MicrosporidiaDB:A0H76_289"/>
<name>A0A1X0QCX1_9MICR</name>
<dbReference type="Proteomes" id="UP000192501">
    <property type="component" value="Unassembled WGS sequence"/>
</dbReference>
<comment type="caution">
    <text evidence="2">The sequence shown here is derived from an EMBL/GenBank/DDBJ whole genome shotgun (WGS) entry which is preliminary data.</text>
</comment>
<evidence type="ECO:0000256" key="1">
    <source>
        <dbReference type="SAM" id="Phobius"/>
    </source>
</evidence>
<keyword evidence="1" id="KW-0472">Membrane</keyword>
<organism evidence="2 3">
    <name type="scientific">Hepatospora eriocheir</name>
    <dbReference type="NCBI Taxonomy" id="1081669"/>
    <lineage>
        <taxon>Eukaryota</taxon>
        <taxon>Fungi</taxon>
        <taxon>Fungi incertae sedis</taxon>
        <taxon>Microsporidia</taxon>
        <taxon>Hepatosporidae</taxon>
        <taxon>Hepatospora</taxon>
    </lineage>
</organism>
<proteinExistence type="predicted"/>
<keyword evidence="1" id="KW-0812">Transmembrane</keyword>
<evidence type="ECO:0000313" key="3">
    <source>
        <dbReference type="Proteomes" id="UP000192501"/>
    </source>
</evidence>
<gene>
    <name evidence="2" type="ORF">A0H76_289</name>
</gene>
<accession>A0A1X0QCX1</accession>
<keyword evidence="1" id="KW-1133">Transmembrane helix</keyword>
<dbReference type="EMBL" id="LTAI01001016">
    <property type="protein sequence ID" value="ORD97602.1"/>
    <property type="molecule type" value="Genomic_DNA"/>
</dbReference>
<evidence type="ECO:0000313" key="2">
    <source>
        <dbReference type="EMBL" id="ORD97602.1"/>
    </source>
</evidence>